<keyword evidence="3" id="KW-1185">Reference proteome</keyword>
<dbReference type="Proteomes" id="UP001163255">
    <property type="component" value="Chromosome"/>
</dbReference>
<feature type="transmembrane region" description="Helical" evidence="1">
    <location>
        <begin position="147"/>
        <end position="172"/>
    </location>
</feature>
<feature type="transmembrane region" description="Helical" evidence="1">
    <location>
        <begin position="304"/>
        <end position="324"/>
    </location>
</feature>
<keyword evidence="1" id="KW-1133">Transmembrane helix</keyword>
<feature type="transmembrane region" description="Helical" evidence="1">
    <location>
        <begin position="104"/>
        <end position="127"/>
    </location>
</feature>
<accession>A0ABY6GWF9</accession>
<name>A0ABY6GWF9_9GAMM</name>
<dbReference type="RefSeq" id="WP_262598716.1">
    <property type="nucleotide sequence ID" value="NZ_CP103300.1"/>
</dbReference>
<dbReference type="EMBL" id="CP103300">
    <property type="protein sequence ID" value="UYM16421.1"/>
    <property type="molecule type" value="Genomic_DNA"/>
</dbReference>
<gene>
    <name evidence="2" type="ORF">NX720_00355</name>
</gene>
<feature type="transmembrane region" description="Helical" evidence="1">
    <location>
        <begin position="12"/>
        <end position="29"/>
    </location>
</feature>
<keyword evidence="1" id="KW-0812">Transmembrane</keyword>
<feature type="transmembrane region" description="Helical" evidence="1">
    <location>
        <begin position="184"/>
        <end position="208"/>
    </location>
</feature>
<evidence type="ECO:0008006" key="4">
    <source>
        <dbReference type="Google" id="ProtNLM"/>
    </source>
</evidence>
<organism evidence="2 3">
    <name type="scientific">Endozoicomonas euniceicola</name>
    <dbReference type="NCBI Taxonomy" id="1234143"/>
    <lineage>
        <taxon>Bacteria</taxon>
        <taxon>Pseudomonadati</taxon>
        <taxon>Pseudomonadota</taxon>
        <taxon>Gammaproteobacteria</taxon>
        <taxon>Oceanospirillales</taxon>
        <taxon>Endozoicomonadaceae</taxon>
        <taxon>Endozoicomonas</taxon>
    </lineage>
</organism>
<keyword evidence="1" id="KW-0472">Membrane</keyword>
<feature type="transmembrane region" description="Helical" evidence="1">
    <location>
        <begin position="78"/>
        <end position="97"/>
    </location>
</feature>
<feature type="transmembrane region" description="Helical" evidence="1">
    <location>
        <begin position="257"/>
        <end position="284"/>
    </location>
</feature>
<protein>
    <recommendedName>
        <fullName evidence="4">EpsG family protein</fullName>
    </recommendedName>
</protein>
<proteinExistence type="predicted"/>
<evidence type="ECO:0000313" key="2">
    <source>
        <dbReference type="EMBL" id="UYM16421.1"/>
    </source>
</evidence>
<evidence type="ECO:0000256" key="1">
    <source>
        <dbReference type="SAM" id="Phobius"/>
    </source>
</evidence>
<evidence type="ECO:0000313" key="3">
    <source>
        <dbReference type="Proteomes" id="UP001163255"/>
    </source>
</evidence>
<reference evidence="2" key="1">
    <citation type="submission" date="2022-10" db="EMBL/GenBank/DDBJ databases">
        <title>Completed Genome Sequence of two octocoral isolated bacterium, Endozoicomonas euniceicola EF212T and Endozoicomonas gorgoniicola PS125T.</title>
        <authorList>
            <person name="Chiou Y.-J."/>
            <person name="Chen Y.-H."/>
        </authorList>
    </citation>
    <scope>NUCLEOTIDE SEQUENCE</scope>
    <source>
        <strain evidence="2">EF212</strain>
    </source>
</reference>
<sequence length="325" mass="37797">MFNLNFSLRDQVYKVYIVMLIMITIYIYYHYGAKAFPDYQGYLLNADPNYSGYFFEYLARAILTLDLFGSTPEQRLDVLAFVVQSINVFLILLLLLMRKSSYALAIFCSIYLPLLMTTVLRAGPLYIFTFFVTSLSFRKELGIKEILVVTLFGVFFHDSVLLISVTLFLALFICKIDMFSGKSLLYSLPFLFFMILFNNEIKLLAMNFVDPQWLGHRDIYLLPSNVSLIKYLYSFVLILLGCFFLNDSGVSMRNKLFLFFLLSLYSCTFILSNVVAIRLSIFYIGFLLSIKDCFLHKIELKPEFSVVLIPVLFFVYVYNFRGLLI</sequence>
<feature type="transmembrane region" description="Helical" evidence="1">
    <location>
        <begin position="228"/>
        <end position="245"/>
    </location>
</feature>